<evidence type="ECO:0000259" key="3">
    <source>
        <dbReference type="Pfam" id="PF08401"/>
    </source>
</evidence>
<evidence type="ECO:0000313" key="9">
    <source>
        <dbReference type="Proteomes" id="UP001446032"/>
    </source>
</evidence>
<dbReference type="Pfam" id="PF18830">
    <property type="entry name" value="LPD16"/>
    <property type="match status" value="2"/>
</dbReference>
<protein>
    <submittedName>
        <fullName evidence="8">DUF3849 domain-containing protein</fullName>
    </submittedName>
</protein>
<dbReference type="Pfam" id="PF12960">
    <property type="entry name" value="DUF3849"/>
    <property type="match status" value="1"/>
</dbReference>
<dbReference type="RefSeq" id="WP_118743837.1">
    <property type="nucleotide sequence ID" value="NZ_JBBMEI010000009.1"/>
</dbReference>
<dbReference type="InterPro" id="IPR041258">
    <property type="entry name" value="LPD18"/>
</dbReference>
<feature type="compositionally biased region" description="Basic and acidic residues" evidence="2">
    <location>
        <begin position="1461"/>
        <end position="1490"/>
    </location>
</feature>
<feature type="compositionally biased region" description="Basic and acidic residues" evidence="2">
    <location>
        <begin position="1426"/>
        <end position="1443"/>
    </location>
</feature>
<keyword evidence="1" id="KW-0175">Coiled coil</keyword>
<feature type="domain" description="YodL-like" evidence="5">
    <location>
        <begin position="488"/>
        <end position="586"/>
    </location>
</feature>
<dbReference type="Pfam" id="PF14191">
    <property type="entry name" value="YodL"/>
    <property type="match status" value="1"/>
</dbReference>
<dbReference type="InterPro" id="IPR025923">
    <property type="entry name" value="YodL-like_dom"/>
</dbReference>
<feature type="domain" description="N-terminal" evidence="3">
    <location>
        <begin position="4"/>
        <end position="130"/>
    </location>
</feature>
<comment type="caution">
    <text evidence="8">The sequence shown here is derived from an EMBL/GenBank/DDBJ whole genome shotgun (WGS) entry which is preliminary data.</text>
</comment>
<dbReference type="InterPro" id="IPR013610">
    <property type="entry name" value="ArdC_N"/>
</dbReference>
<dbReference type="CDD" id="cd05403">
    <property type="entry name" value="NT_KNTase_like"/>
    <property type="match status" value="1"/>
</dbReference>
<evidence type="ECO:0000259" key="5">
    <source>
        <dbReference type="Pfam" id="PF14191"/>
    </source>
</evidence>
<keyword evidence="9" id="KW-1185">Reference proteome</keyword>
<accession>A0ABV1AIY9</accession>
<reference evidence="8 9" key="1">
    <citation type="submission" date="2024-03" db="EMBL/GenBank/DDBJ databases">
        <title>Human intestinal bacterial collection.</title>
        <authorList>
            <person name="Pauvert C."/>
            <person name="Hitch T.C.A."/>
            <person name="Clavel T."/>
        </authorList>
    </citation>
    <scope>NUCLEOTIDE SEQUENCE [LARGE SCALE GENOMIC DNA]</scope>
    <source>
        <strain evidence="8 9">CLA-AA-H95</strain>
    </source>
</reference>
<evidence type="ECO:0000259" key="6">
    <source>
        <dbReference type="Pfam" id="PF18830"/>
    </source>
</evidence>
<evidence type="ECO:0000259" key="7">
    <source>
        <dbReference type="Pfam" id="PF18832"/>
    </source>
</evidence>
<sequence>MANREEQLKQITDQLEQGVSEIFTSEKYTEYLQTMAKFHNYSFNNTLLIAMQKPEATLVAGYQAWQKKFNRQVKRGEKGIQIIAPAPYKEKQEIEKTDPETGEIVIGEDGQPETEVVERVVTKFRVTTVFDVSQTTGEPIPEFEVSELDGDVLIYHDFMEALKTVAPVPIRFIEIDGEAKGFYQFVDKYIAVQLGMSEAQTMKTAVHETAHAVLHDRDQMAEEGVVKDKLTKEVEAESIAYVVCNHFGLDTSEYSFSYIASWTSGKNMRELRASMDTIRKTSAEMIGQIETQMKELQVELPEQQEELSAMQFAEQTINRLEQERTIFSNDQRNLIVNFAFKLDDREATEQLAENLADAIINGNREKVFKLSEEAQTQIDSLPDSMIGLSELHEAGFYSDIMLPLTEERAVELYREGVTVYGLNGAREEQGQSQKLINLEQDISRHDGLFGVTKFDWKNYQRSMETAITPEEKMKIKETILLEGEGNRYGIYQINSRQEERGYQFLGLEAAKELGFTIHGKDYQMVYSERLRATTTLDNLYERFNIERPNDFTGHSMSVSDVIIMNRGGNLKAYYVDSFGFEELPDFIAQRAEVLNASPIKAYPEVYMGTLENAMQERNVDTYLDSRKLNIDCKNAIEQAISDNFDGMSLNPDTAVAVVEKYGEERVAFVLANTLKQLSYDGRFSDLNKQWAEGIEVPENISRGMDLNRDYVVSSHPAVLNGFIDMAKREIRTRKLEQVLDVKNQHITENTKGYEAEGHTGTWYALDMKEYHGERFFQMRSEQYGQEVADIIVSENGTLVAEDIWHGFDEGAREAISEYLEENGATVYDLTEIPPQATVILTDGTVLKTEKQQVVNTESWKPTLTGKNLKDEEQQFSFFEIHKVRENDGIDLKMPDIHYVGQYYVIEDLESKGGLKIERYNGLEAALGAYYSLPNHKMKALGIENTAPLPGSLDFIQCKNGIDTLIYDCQKVEGWLNPEIYNIFKNLKISLDGHDTEIAYKIGESYLTIQTTEEGYDYTFFDKNYLELDGGIYDDPDISISEAVDEILQEEGFSIKDAEVTDYEALEMKTEHAEKENIEQVQMEQNCPKSIFEGYDRNAAIETYEGITVQFADAKTYLTVQPTKEGYSYIFYDTDLKEVGGGTHEYLDDSIQEATYAILKKEGMQKEQCIKIDDSTFRDELIQNAKELLENGTVRRTSELGRCEAALNGMNRAEIEYDVLVHTRAVLEEMGMENEVTLIGARVYGSRSREGLYHADSDVDVVVSYRGNVREDALFNAVNEAGLKIAGLPIDINPISEERTGTLAEYMRQAEEYLDKQAHEAVIEEQPKGTIAFYVAECMEFPVMGEYHENLTLEEALRIYETIPANRMNGIKGVGFELHDGSDYDGPYDLMRMGTVDREGINMIQYYKDSPLVQKAMDDVEKYFAEKQEKSRTEEKTAESKMISKEQTGQPKGKKQSVLQALRERQAKIKEQEQNSAKEKTKARKKGEVTL</sequence>
<feature type="coiled-coil region" evidence="1">
    <location>
        <begin position="286"/>
        <end position="330"/>
    </location>
</feature>
<feature type="domain" description="Large polyvalent protein-associated" evidence="6">
    <location>
        <begin position="1112"/>
        <end position="1179"/>
    </location>
</feature>
<dbReference type="InterPro" id="IPR024383">
    <property type="entry name" value="DUF3849"/>
</dbReference>
<feature type="domain" description="Large polyvalent protein-associated" evidence="6">
    <location>
        <begin position="994"/>
        <end position="1072"/>
    </location>
</feature>
<dbReference type="Pfam" id="PF08401">
    <property type="entry name" value="ArdcN"/>
    <property type="match status" value="1"/>
</dbReference>
<dbReference type="Pfam" id="PF18832">
    <property type="entry name" value="LPD18"/>
    <property type="match status" value="1"/>
</dbReference>
<evidence type="ECO:0000259" key="4">
    <source>
        <dbReference type="Pfam" id="PF12960"/>
    </source>
</evidence>
<feature type="domain" description="Large polyvalent protein-associated" evidence="7">
    <location>
        <begin position="743"/>
        <end position="823"/>
    </location>
</feature>
<dbReference type="InterPro" id="IPR040568">
    <property type="entry name" value="LPD16"/>
</dbReference>
<name>A0ABV1AIY9_9FIRM</name>
<gene>
    <name evidence="8" type="ORF">WMO75_04515</name>
</gene>
<evidence type="ECO:0000256" key="1">
    <source>
        <dbReference type="SAM" id="Coils"/>
    </source>
</evidence>
<feature type="domain" description="DUF3849" evidence="4">
    <location>
        <begin position="605"/>
        <end position="729"/>
    </location>
</feature>
<proteinExistence type="predicted"/>
<organism evidence="8 9">
    <name type="scientific">Blautia intestinihominis</name>
    <dbReference type="NCBI Taxonomy" id="3133152"/>
    <lineage>
        <taxon>Bacteria</taxon>
        <taxon>Bacillati</taxon>
        <taxon>Bacillota</taxon>
        <taxon>Clostridia</taxon>
        <taxon>Lachnospirales</taxon>
        <taxon>Lachnospiraceae</taxon>
        <taxon>Blautia</taxon>
    </lineage>
</organism>
<dbReference type="EMBL" id="JBBMEI010000009">
    <property type="protein sequence ID" value="MEQ2357613.1"/>
    <property type="molecule type" value="Genomic_DNA"/>
</dbReference>
<dbReference type="Proteomes" id="UP001446032">
    <property type="component" value="Unassembled WGS sequence"/>
</dbReference>
<evidence type="ECO:0000256" key="2">
    <source>
        <dbReference type="SAM" id="MobiDB-lite"/>
    </source>
</evidence>
<evidence type="ECO:0000313" key="8">
    <source>
        <dbReference type="EMBL" id="MEQ2357613.1"/>
    </source>
</evidence>
<feature type="region of interest" description="Disordered" evidence="2">
    <location>
        <begin position="1426"/>
        <end position="1490"/>
    </location>
</feature>